<protein>
    <submittedName>
        <fullName evidence="3">Alpha/beta fold hydrolase</fullName>
    </submittedName>
</protein>
<dbReference type="InterPro" id="IPR050471">
    <property type="entry name" value="AB_hydrolase"/>
</dbReference>
<dbReference type="PANTHER" id="PTHR43433:SF5">
    <property type="entry name" value="AB HYDROLASE-1 DOMAIN-CONTAINING PROTEIN"/>
    <property type="match status" value="1"/>
</dbReference>
<dbReference type="EMBL" id="JBHSIT010000010">
    <property type="protein sequence ID" value="MFC4911693.1"/>
    <property type="molecule type" value="Genomic_DNA"/>
</dbReference>
<dbReference type="PRINTS" id="PR00111">
    <property type="entry name" value="ABHYDROLASE"/>
</dbReference>
<accession>A0ABV9U847</accession>
<keyword evidence="3" id="KW-0378">Hydrolase</keyword>
<dbReference type="Pfam" id="PF00561">
    <property type="entry name" value="Abhydrolase_1"/>
    <property type="match status" value="1"/>
</dbReference>
<dbReference type="SUPFAM" id="SSF53474">
    <property type="entry name" value="alpha/beta-Hydrolases"/>
    <property type="match status" value="1"/>
</dbReference>
<dbReference type="RefSeq" id="WP_378260873.1">
    <property type="nucleotide sequence ID" value="NZ_JBHSIT010000010.1"/>
</dbReference>
<evidence type="ECO:0000256" key="1">
    <source>
        <dbReference type="SAM" id="MobiDB-lite"/>
    </source>
</evidence>
<dbReference type="PANTHER" id="PTHR43433">
    <property type="entry name" value="HYDROLASE, ALPHA/BETA FOLD FAMILY PROTEIN"/>
    <property type="match status" value="1"/>
</dbReference>
<dbReference type="GO" id="GO:0016787">
    <property type="term" value="F:hydrolase activity"/>
    <property type="evidence" value="ECO:0007669"/>
    <property type="project" value="UniProtKB-KW"/>
</dbReference>
<evidence type="ECO:0000259" key="2">
    <source>
        <dbReference type="Pfam" id="PF00561"/>
    </source>
</evidence>
<proteinExistence type="predicted"/>
<feature type="domain" description="AB hydrolase-1" evidence="2">
    <location>
        <begin position="23"/>
        <end position="163"/>
    </location>
</feature>
<evidence type="ECO:0000313" key="4">
    <source>
        <dbReference type="Proteomes" id="UP001595872"/>
    </source>
</evidence>
<gene>
    <name evidence="3" type="ORF">ACFPCY_30615</name>
</gene>
<evidence type="ECO:0000313" key="3">
    <source>
        <dbReference type="EMBL" id="MFC4911693.1"/>
    </source>
</evidence>
<dbReference type="Gene3D" id="3.40.50.1820">
    <property type="entry name" value="alpha/beta hydrolase"/>
    <property type="match status" value="1"/>
</dbReference>
<organism evidence="3 4">
    <name type="scientific">Actinomadura gamaensis</name>
    <dbReference type="NCBI Taxonomy" id="1763541"/>
    <lineage>
        <taxon>Bacteria</taxon>
        <taxon>Bacillati</taxon>
        <taxon>Actinomycetota</taxon>
        <taxon>Actinomycetes</taxon>
        <taxon>Streptosporangiales</taxon>
        <taxon>Thermomonosporaceae</taxon>
        <taxon>Actinomadura</taxon>
    </lineage>
</organism>
<dbReference type="InterPro" id="IPR000073">
    <property type="entry name" value="AB_hydrolase_1"/>
</dbReference>
<dbReference type="InterPro" id="IPR029058">
    <property type="entry name" value="AB_hydrolase_fold"/>
</dbReference>
<name>A0ABV9U847_9ACTN</name>
<dbReference type="Proteomes" id="UP001595872">
    <property type="component" value="Unassembled WGS sequence"/>
</dbReference>
<sequence>MATGYAPVNGLDMYYEEHGQGSPLVLLHGGVLTVDLSFSSMLPELAKNHRVIAPEMQGHGHTADIDRPIEVGALADDVVGLLDHLGVERTAVFGFSLGGFVALQLAMAHPERVSRAVVASAQVRPDGVHPDITDPERWATSERMPGESDFRETREAYLKVAPRPERFEELLARTSAAAQSFPGWTDDQVRAVAVPTMIVVGDTDFVTLEHAVEMRELIPDARLAVLPDTTHQAVTRRPELVPMIERFLS</sequence>
<feature type="region of interest" description="Disordered" evidence="1">
    <location>
        <begin position="126"/>
        <end position="150"/>
    </location>
</feature>
<comment type="caution">
    <text evidence="3">The sequence shown here is derived from an EMBL/GenBank/DDBJ whole genome shotgun (WGS) entry which is preliminary data.</text>
</comment>
<keyword evidence="4" id="KW-1185">Reference proteome</keyword>
<reference evidence="4" key="1">
    <citation type="journal article" date="2019" name="Int. J. Syst. Evol. Microbiol.">
        <title>The Global Catalogue of Microorganisms (GCM) 10K type strain sequencing project: providing services to taxonomists for standard genome sequencing and annotation.</title>
        <authorList>
            <consortium name="The Broad Institute Genomics Platform"/>
            <consortium name="The Broad Institute Genome Sequencing Center for Infectious Disease"/>
            <person name="Wu L."/>
            <person name="Ma J."/>
        </authorList>
    </citation>
    <scope>NUCLEOTIDE SEQUENCE [LARGE SCALE GENOMIC DNA]</scope>
    <source>
        <strain evidence="4">KLKA75</strain>
    </source>
</reference>